<evidence type="ECO:0000313" key="6">
    <source>
        <dbReference type="EMBL" id="GEN13133.1"/>
    </source>
</evidence>
<dbReference type="EMBL" id="FOIB01000018">
    <property type="protein sequence ID" value="SEU41981.1"/>
    <property type="molecule type" value="Genomic_DNA"/>
</dbReference>
<feature type="domain" description="BON" evidence="4">
    <location>
        <begin position="166"/>
        <end position="222"/>
    </location>
</feature>
<comment type="caution">
    <text evidence="6">The sequence shown here is derived from an EMBL/GenBank/DDBJ whole genome shotgun (WGS) entry which is preliminary data.</text>
</comment>
<dbReference type="GO" id="GO:0009306">
    <property type="term" value="P:protein secretion"/>
    <property type="evidence" value="ECO:0007669"/>
    <property type="project" value="InterPro"/>
</dbReference>
<accession>A0A511THN5</accession>
<dbReference type="InterPro" id="IPR007055">
    <property type="entry name" value="BON_dom"/>
</dbReference>
<dbReference type="RefSeq" id="WP_046713344.1">
    <property type="nucleotide sequence ID" value="NZ_BJXR01000075.1"/>
</dbReference>
<proteinExistence type="inferred from homology"/>
<reference evidence="6 9" key="2">
    <citation type="submission" date="2019-07" db="EMBL/GenBank/DDBJ databases">
        <title>Whole genome shotgun sequence of Myxococcus fulvus NBRC 100333.</title>
        <authorList>
            <person name="Hosoyama A."/>
            <person name="Uohara A."/>
            <person name="Ohji S."/>
            <person name="Ichikawa N."/>
        </authorList>
    </citation>
    <scope>NUCLEOTIDE SEQUENCE [LARGE SCALE GENOMIC DNA]</scope>
    <source>
        <strain evidence="6 9">NBRC 100333</strain>
    </source>
</reference>
<dbReference type="InterPro" id="IPR032789">
    <property type="entry name" value="T2SS-T3SS_pil_N"/>
</dbReference>
<dbReference type="Pfam" id="PF04972">
    <property type="entry name" value="BON"/>
    <property type="match status" value="1"/>
</dbReference>
<keyword evidence="8" id="KW-1185">Reference proteome</keyword>
<dbReference type="InterPro" id="IPR004846">
    <property type="entry name" value="T2SS/T3SS_dom"/>
</dbReference>
<dbReference type="EMBL" id="BJXR01000075">
    <property type="protein sequence ID" value="GEN13133.1"/>
    <property type="molecule type" value="Genomic_DNA"/>
</dbReference>
<evidence type="ECO:0000259" key="4">
    <source>
        <dbReference type="Pfam" id="PF04972"/>
    </source>
</evidence>
<dbReference type="Proteomes" id="UP000183760">
    <property type="component" value="Unassembled WGS sequence"/>
</dbReference>
<dbReference type="InterPro" id="IPR001775">
    <property type="entry name" value="GspD/PilQ"/>
</dbReference>
<dbReference type="STRING" id="1334629.MFUL124B02_19350"/>
<evidence type="ECO:0000259" key="3">
    <source>
        <dbReference type="Pfam" id="PF00263"/>
    </source>
</evidence>
<dbReference type="Pfam" id="PF00263">
    <property type="entry name" value="Secretin"/>
    <property type="match status" value="1"/>
</dbReference>
<feature type="chain" id="PRO_5022932393" evidence="2">
    <location>
        <begin position="26"/>
        <end position="482"/>
    </location>
</feature>
<evidence type="ECO:0000313" key="8">
    <source>
        <dbReference type="Proteomes" id="UP000183760"/>
    </source>
</evidence>
<evidence type="ECO:0000259" key="5">
    <source>
        <dbReference type="Pfam" id="PF13629"/>
    </source>
</evidence>
<comment type="similarity">
    <text evidence="1">Belongs to the bacterial secretin family.</text>
</comment>
<dbReference type="Pfam" id="PF13629">
    <property type="entry name" value="T2SS-T3SS_pil_N"/>
    <property type="match status" value="1"/>
</dbReference>
<dbReference type="GO" id="GO:0015627">
    <property type="term" value="C:type II protein secretion system complex"/>
    <property type="evidence" value="ECO:0007669"/>
    <property type="project" value="TreeGrafter"/>
</dbReference>
<organism evidence="6 9">
    <name type="scientific">Myxococcus fulvus</name>
    <dbReference type="NCBI Taxonomy" id="33"/>
    <lineage>
        <taxon>Bacteria</taxon>
        <taxon>Pseudomonadati</taxon>
        <taxon>Myxococcota</taxon>
        <taxon>Myxococcia</taxon>
        <taxon>Myxococcales</taxon>
        <taxon>Cystobacterineae</taxon>
        <taxon>Myxococcaceae</taxon>
        <taxon>Myxococcus</taxon>
    </lineage>
</organism>
<keyword evidence="2" id="KW-0732">Signal</keyword>
<name>A0A511THN5_MYXFU</name>
<dbReference type="PRINTS" id="PR00811">
    <property type="entry name" value="BCTERIALGSPD"/>
</dbReference>
<dbReference type="InterPro" id="IPR050810">
    <property type="entry name" value="Bact_Secretion_Sys_Channel"/>
</dbReference>
<feature type="domain" description="Type II/III secretion system secretin-like" evidence="3">
    <location>
        <begin position="295"/>
        <end position="451"/>
    </location>
</feature>
<dbReference type="AlphaFoldDB" id="A0A511THN5"/>
<dbReference type="Proteomes" id="UP000321514">
    <property type="component" value="Unassembled WGS sequence"/>
</dbReference>
<evidence type="ECO:0000313" key="7">
    <source>
        <dbReference type="EMBL" id="SEU41981.1"/>
    </source>
</evidence>
<dbReference type="OrthoDB" id="9775455at2"/>
<dbReference type="PANTHER" id="PTHR30332">
    <property type="entry name" value="PROBABLE GENERAL SECRETION PATHWAY PROTEIN D"/>
    <property type="match status" value="1"/>
</dbReference>
<feature type="signal peptide" evidence="2">
    <location>
        <begin position="1"/>
        <end position="25"/>
    </location>
</feature>
<evidence type="ECO:0000256" key="2">
    <source>
        <dbReference type="SAM" id="SignalP"/>
    </source>
</evidence>
<gene>
    <name evidence="6" type="ORF">MFU01_81700</name>
    <name evidence="7" type="ORF">SAMN05443572_11816</name>
</gene>
<evidence type="ECO:0000256" key="1">
    <source>
        <dbReference type="RuleBase" id="RU004003"/>
    </source>
</evidence>
<dbReference type="PANTHER" id="PTHR30332:SF17">
    <property type="entry name" value="TYPE IV PILIATION SYSTEM PROTEIN DR_0774-RELATED"/>
    <property type="match status" value="1"/>
</dbReference>
<feature type="domain" description="Pilus formation protein N-terminal" evidence="5">
    <location>
        <begin position="29"/>
        <end position="95"/>
    </location>
</feature>
<protein>
    <submittedName>
        <fullName evidence="7">Pilus assembly protein CpaC</fullName>
    </submittedName>
    <submittedName>
        <fullName evidence="6">Secretin</fullName>
    </submittedName>
</protein>
<reference evidence="7 8" key="1">
    <citation type="submission" date="2016-10" db="EMBL/GenBank/DDBJ databases">
        <authorList>
            <person name="Varghese N."/>
            <person name="Submissions S."/>
        </authorList>
    </citation>
    <scope>NUCLEOTIDE SEQUENCE [LARGE SCALE GENOMIC DNA]</scope>
    <source>
        <strain evidence="7 8">DSM 16525</strain>
    </source>
</reference>
<evidence type="ECO:0000313" key="9">
    <source>
        <dbReference type="Proteomes" id="UP000321514"/>
    </source>
</evidence>
<sequence>MFTRFTHAAALGALVALVAGGSALAQEGTTFSLGVGAQKVLNIPGLSKVALGDPSIADVKTLGSGQLLVTGQAEGKTTLLIWKTTGQRTSYLINVRKQDPNDVIAEIKRLLGEIEGVSVRMVGDRIYLDGQAYTTQDADRIEQVVSLYPNVKSFVKIAPNAKKLVAQNLNAAFQKGGLKNVQANVVGATIFLEGSVESQQDLQKAELITKAIGEKVENLLVVGIKRMILSEVQFVEIRRNSRDRYGIRYPLDITGTASAAATVTQELFPGTFGQGGSNLGLTAGADFSIGFQGNDGYGRLLAQPKLVCASGEKAEFLAGGEVPIPLITNNQFSVEYKKYGVILNLRPTADRNGNIQTEIEAEASEIDTSVAVSFGGSSTIPGFRTRKVKTNVTVRHGETIVLSGVFSHDEQKSVSKIPGLGHIPIVGELFKSRGFDSTKRELVIFVTPRIVNPDSDKVRTIIEDVKSRYKQARSEVNFNIFD</sequence>